<reference evidence="1" key="2">
    <citation type="submission" date="2025-09" db="UniProtKB">
        <authorList>
            <consortium name="EnsemblPlants"/>
        </authorList>
    </citation>
    <scope>IDENTIFICATION</scope>
</reference>
<sequence>MGHRQLHRQASKDKISAALRKIQERRIDSVKSRQLTLQMWSNDIAEAVKEGDHVQDKLDWDSYDNIKSEMISVFLWNKEKERVTTKKLKRAMTKIITKKLRAVEKRKVLEEEKKGKS</sequence>
<protein>
    <submittedName>
        <fullName evidence="1">Uncharacterized protein</fullName>
    </submittedName>
</protein>
<evidence type="ECO:0000313" key="2">
    <source>
        <dbReference type="Proteomes" id="UP001732700"/>
    </source>
</evidence>
<dbReference type="Proteomes" id="UP001732700">
    <property type="component" value="Chromosome 1D"/>
</dbReference>
<proteinExistence type="predicted"/>
<organism evidence="1 2">
    <name type="scientific">Avena sativa</name>
    <name type="common">Oat</name>
    <dbReference type="NCBI Taxonomy" id="4498"/>
    <lineage>
        <taxon>Eukaryota</taxon>
        <taxon>Viridiplantae</taxon>
        <taxon>Streptophyta</taxon>
        <taxon>Embryophyta</taxon>
        <taxon>Tracheophyta</taxon>
        <taxon>Spermatophyta</taxon>
        <taxon>Magnoliopsida</taxon>
        <taxon>Liliopsida</taxon>
        <taxon>Poales</taxon>
        <taxon>Poaceae</taxon>
        <taxon>BOP clade</taxon>
        <taxon>Pooideae</taxon>
        <taxon>Poodae</taxon>
        <taxon>Poeae</taxon>
        <taxon>Poeae Chloroplast Group 1 (Aveneae type)</taxon>
        <taxon>Aveninae</taxon>
        <taxon>Avena</taxon>
    </lineage>
</organism>
<accession>A0ACD5TZ00</accession>
<evidence type="ECO:0000313" key="1">
    <source>
        <dbReference type="EnsemblPlants" id="AVESA.00010b.r2.1DG0151950.1.CDS"/>
    </source>
</evidence>
<keyword evidence="2" id="KW-1185">Reference proteome</keyword>
<reference evidence="1" key="1">
    <citation type="submission" date="2021-05" db="EMBL/GenBank/DDBJ databases">
        <authorList>
            <person name="Scholz U."/>
            <person name="Mascher M."/>
            <person name="Fiebig A."/>
        </authorList>
    </citation>
    <scope>NUCLEOTIDE SEQUENCE [LARGE SCALE GENOMIC DNA]</scope>
</reference>
<dbReference type="EnsemblPlants" id="AVESA.00010b.r2.1DG0151950.1">
    <property type="protein sequence ID" value="AVESA.00010b.r2.1DG0151950.1.CDS"/>
    <property type="gene ID" value="AVESA.00010b.r2.1DG0151950"/>
</dbReference>
<name>A0ACD5TZ00_AVESA</name>